<dbReference type="GO" id="GO:0036430">
    <property type="term" value="F:CMP kinase activity"/>
    <property type="evidence" value="ECO:0007669"/>
    <property type="project" value="RHEA"/>
</dbReference>
<dbReference type="Proteomes" id="UP000272316">
    <property type="component" value="Chromosome"/>
</dbReference>
<dbReference type="GO" id="GO:0015949">
    <property type="term" value="P:nucleobase-containing small molecule interconversion"/>
    <property type="evidence" value="ECO:0007669"/>
    <property type="project" value="TreeGrafter"/>
</dbReference>
<dbReference type="HAMAP" id="MF_00238">
    <property type="entry name" value="Cytidyl_kinase_type1"/>
    <property type="match status" value="1"/>
</dbReference>
<evidence type="ECO:0000256" key="1">
    <source>
        <dbReference type="ARBA" id="ARBA00009427"/>
    </source>
</evidence>
<protein>
    <recommendedName>
        <fullName evidence="8">Cytidylate kinase</fullName>
        <shortName evidence="8">CK</shortName>
        <ecNumber evidence="8">2.7.4.25</ecNumber>
    </recommendedName>
    <alternativeName>
        <fullName evidence="8">Cytidine monophosphate kinase</fullName>
        <shortName evidence="8">CMP kinase</shortName>
    </alternativeName>
</protein>
<evidence type="ECO:0000256" key="4">
    <source>
        <dbReference type="ARBA" id="ARBA00022777"/>
    </source>
</evidence>
<dbReference type="KEGG" id="eva:EIB75_07030"/>
<evidence type="ECO:0000256" key="5">
    <source>
        <dbReference type="ARBA" id="ARBA00022840"/>
    </source>
</evidence>
<dbReference type="InterPro" id="IPR011994">
    <property type="entry name" value="Cytidylate_kinase_dom"/>
</dbReference>
<evidence type="ECO:0000256" key="7">
    <source>
        <dbReference type="ARBA" id="ARBA00048478"/>
    </source>
</evidence>
<sequence length="225" mass="25280">MTKKPVIAIDGFSSTGKSSISKIIAKKLGLIHMDTGALYRGITFYAIQNCLNPDKTIDISKLLSSLAEMKLEFQNIDGELQLFLNGKNIDKEIRFPQVSDYVSQVAKEADVRNFLLKTQRDIANKGGIIMDGRDIGTVVLPDADYKFFMTASQDERARRRFLELQGAGEKTDIETVKQNLISRDKIDSERELSPLKQADDAVLIDNTNINKEETIALILSYIKKF</sequence>
<dbReference type="InterPro" id="IPR027417">
    <property type="entry name" value="P-loop_NTPase"/>
</dbReference>
<evidence type="ECO:0000256" key="8">
    <source>
        <dbReference type="HAMAP-Rule" id="MF_00238"/>
    </source>
</evidence>
<evidence type="ECO:0000256" key="2">
    <source>
        <dbReference type="ARBA" id="ARBA00022679"/>
    </source>
</evidence>
<keyword evidence="8" id="KW-0963">Cytoplasm</keyword>
<keyword evidence="2 8" id="KW-0808">Transferase</keyword>
<accession>A0A3G8ZC41</accession>
<evidence type="ECO:0000313" key="11">
    <source>
        <dbReference type="Proteomes" id="UP000272316"/>
    </source>
</evidence>
<dbReference type="RefSeq" id="WP_124986179.1">
    <property type="nucleotide sequence ID" value="NZ_CP034160.1"/>
</dbReference>
<dbReference type="EC" id="2.7.4.25" evidence="8"/>
<reference evidence="11" key="1">
    <citation type="submission" date="2018-11" db="EMBL/GenBank/DDBJ databases">
        <title>Proposal to divide the Flavobacteriaceae and reorganize its genera based on Amino Acid Identity values calculated from whole genome sequences.</title>
        <authorList>
            <person name="Nicholson A.C."/>
            <person name="Gulvik C.A."/>
            <person name="Whitney A.M."/>
            <person name="Sheth M."/>
            <person name="Batra D."/>
            <person name="Pryor J."/>
            <person name="Bernardet J.-F."/>
            <person name="Hugo C."/>
            <person name="Kampfer P."/>
            <person name="Newman J.D."/>
            <person name="McQuiston J.R."/>
        </authorList>
    </citation>
    <scope>NUCLEOTIDE SEQUENCE [LARGE SCALE GENOMIC DNA]</scope>
    <source>
        <strain evidence="11">H6466</strain>
    </source>
</reference>
<feature type="binding site" evidence="8">
    <location>
        <begin position="11"/>
        <end position="19"/>
    </location>
    <ligand>
        <name>ATP</name>
        <dbReference type="ChEBI" id="CHEBI:30616"/>
    </ligand>
</feature>
<dbReference type="InterPro" id="IPR003136">
    <property type="entry name" value="Cytidylate_kin"/>
</dbReference>
<dbReference type="NCBIfam" id="TIGR00017">
    <property type="entry name" value="cmk"/>
    <property type="match status" value="1"/>
</dbReference>
<dbReference type="GO" id="GO:0005829">
    <property type="term" value="C:cytosol"/>
    <property type="evidence" value="ECO:0007669"/>
    <property type="project" value="TreeGrafter"/>
</dbReference>
<gene>
    <name evidence="8" type="primary">cmk</name>
    <name evidence="10" type="ORF">EIB75_07030</name>
</gene>
<keyword evidence="3 8" id="KW-0547">Nucleotide-binding</keyword>
<dbReference type="SUPFAM" id="SSF52540">
    <property type="entry name" value="P-loop containing nucleoside triphosphate hydrolases"/>
    <property type="match status" value="1"/>
</dbReference>
<comment type="similarity">
    <text evidence="1 8">Belongs to the cytidylate kinase family. Type 1 subfamily.</text>
</comment>
<dbReference type="EMBL" id="CP034160">
    <property type="protein sequence ID" value="AZI55009.1"/>
    <property type="molecule type" value="Genomic_DNA"/>
</dbReference>
<dbReference type="Pfam" id="PF02224">
    <property type="entry name" value="Cytidylate_kin"/>
    <property type="match status" value="1"/>
</dbReference>
<dbReference type="CDD" id="cd02020">
    <property type="entry name" value="CMPK"/>
    <property type="match status" value="1"/>
</dbReference>
<evidence type="ECO:0000256" key="6">
    <source>
        <dbReference type="ARBA" id="ARBA00047615"/>
    </source>
</evidence>
<keyword evidence="4 8" id="KW-0418">Kinase</keyword>
<proteinExistence type="inferred from homology"/>
<comment type="subcellular location">
    <subcellularLocation>
        <location evidence="8">Cytoplasm</location>
    </subcellularLocation>
</comment>
<dbReference type="GO" id="GO:0006220">
    <property type="term" value="P:pyrimidine nucleotide metabolic process"/>
    <property type="evidence" value="ECO:0007669"/>
    <property type="project" value="UniProtKB-UniRule"/>
</dbReference>
<name>A0A3G8ZC41_9FLAO</name>
<dbReference type="AlphaFoldDB" id="A0A3G8ZC41"/>
<dbReference type="PANTHER" id="PTHR21299">
    <property type="entry name" value="CYTIDYLATE KINASE/PANTOATE-BETA-ALANINE LIGASE"/>
    <property type="match status" value="1"/>
</dbReference>
<comment type="catalytic activity">
    <reaction evidence="7 8">
        <text>CMP + ATP = CDP + ADP</text>
        <dbReference type="Rhea" id="RHEA:11600"/>
        <dbReference type="ChEBI" id="CHEBI:30616"/>
        <dbReference type="ChEBI" id="CHEBI:58069"/>
        <dbReference type="ChEBI" id="CHEBI:60377"/>
        <dbReference type="ChEBI" id="CHEBI:456216"/>
        <dbReference type="EC" id="2.7.4.25"/>
    </reaction>
</comment>
<feature type="domain" description="Cytidylate kinase" evidence="9">
    <location>
        <begin position="7"/>
        <end position="223"/>
    </location>
</feature>
<dbReference type="GO" id="GO:0005524">
    <property type="term" value="F:ATP binding"/>
    <property type="evidence" value="ECO:0007669"/>
    <property type="project" value="UniProtKB-UniRule"/>
</dbReference>
<dbReference type="GO" id="GO:0036431">
    <property type="term" value="F:dCMP kinase activity"/>
    <property type="evidence" value="ECO:0007669"/>
    <property type="project" value="InterPro"/>
</dbReference>
<evidence type="ECO:0000259" key="9">
    <source>
        <dbReference type="Pfam" id="PF02224"/>
    </source>
</evidence>
<dbReference type="Gene3D" id="3.40.50.300">
    <property type="entry name" value="P-loop containing nucleotide triphosphate hydrolases"/>
    <property type="match status" value="1"/>
</dbReference>
<organism evidence="10 11">
    <name type="scientific">Epilithonimonas vandammei</name>
    <dbReference type="NCBI Taxonomy" id="2487072"/>
    <lineage>
        <taxon>Bacteria</taxon>
        <taxon>Pseudomonadati</taxon>
        <taxon>Bacteroidota</taxon>
        <taxon>Flavobacteriia</taxon>
        <taxon>Flavobacteriales</taxon>
        <taxon>Weeksellaceae</taxon>
        <taxon>Chryseobacterium group</taxon>
        <taxon>Epilithonimonas</taxon>
    </lineage>
</organism>
<evidence type="ECO:0000313" key="10">
    <source>
        <dbReference type="EMBL" id="AZI55009.1"/>
    </source>
</evidence>
<dbReference type="PANTHER" id="PTHR21299:SF2">
    <property type="entry name" value="CYTIDYLATE KINASE"/>
    <property type="match status" value="1"/>
</dbReference>
<comment type="catalytic activity">
    <reaction evidence="6 8">
        <text>dCMP + ATP = dCDP + ADP</text>
        <dbReference type="Rhea" id="RHEA:25094"/>
        <dbReference type="ChEBI" id="CHEBI:30616"/>
        <dbReference type="ChEBI" id="CHEBI:57566"/>
        <dbReference type="ChEBI" id="CHEBI:58593"/>
        <dbReference type="ChEBI" id="CHEBI:456216"/>
        <dbReference type="EC" id="2.7.4.25"/>
    </reaction>
</comment>
<evidence type="ECO:0000256" key="3">
    <source>
        <dbReference type="ARBA" id="ARBA00022741"/>
    </source>
</evidence>
<keyword evidence="5 8" id="KW-0067">ATP-binding</keyword>